<dbReference type="SMART" id="SM01321">
    <property type="entry name" value="Y1_Tnp"/>
    <property type="match status" value="1"/>
</dbReference>
<feature type="domain" description="Transposase IS200-like" evidence="1">
    <location>
        <begin position="1"/>
        <end position="86"/>
    </location>
</feature>
<dbReference type="SUPFAM" id="SSF143422">
    <property type="entry name" value="Transposase IS200-like"/>
    <property type="match status" value="1"/>
</dbReference>
<dbReference type="PANTHER" id="PTHR33360:SF2">
    <property type="entry name" value="TRANSPOSASE FOR INSERTION SEQUENCE ELEMENT IS200"/>
    <property type="match status" value="1"/>
</dbReference>
<protein>
    <recommendedName>
        <fullName evidence="1">Transposase IS200-like domain-containing protein</fullName>
    </recommendedName>
</protein>
<dbReference type="GO" id="GO:0004803">
    <property type="term" value="F:transposase activity"/>
    <property type="evidence" value="ECO:0007669"/>
    <property type="project" value="InterPro"/>
</dbReference>
<feature type="non-terminal residue" evidence="2">
    <location>
        <position position="1"/>
    </location>
</feature>
<dbReference type="Pfam" id="PF01797">
    <property type="entry name" value="Y1_Tnp"/>
    <property type="match status" value="1"/>
</dbReference>
<dbReference type="InterPro" id="IPR036515">
    <property type="entry name" value="Transposase_17_sf"/>
</dbReference>
<comment type="caution">
    <text evidence="2">The sequence shown here is derived from an EMBL/GenBank/DDBJ whole genome shotgun (WGS) entry which is preliminary data.</text>
</comment>
<gene>
    <name evidence="2" type="ORF">S03H2_66198</name>
</gene>
<dbReference type="PANTHER" id="PTHR33360">
    <property type="entry name" value="TRANSPOSASE FOR INSERTION SEQUENCE ELEMENT IS200"/>
    <property type="match status" value="1"/>
</dbReference>
<organism evidence="2">
    <name type="scientific">marine sediment metagenome</name>
    <dbReference type="NCBI Taxonomy" id="412755"/>
    <lineage>
        <taxon>unclassified sequences</taxon>
        <taxon>metagenomes</taxon>
        <taxon>ecological metagenomes</taxon>
    </lineage>
</organism>
<name>X1I8M0_9ZZZZ</name>
<accession>X1I8M0</accession>
<dbReference type="Gene3D" id="3.30.70.1290">
    <property type="entry name" value="Transposase IS200-like"/>
    <property type="match status" value="1"/>
</dbReference>
<dbReference type="AlphaFoldDB" id="X1I8M0"/>
<evidence type="ECO:0000259" key="1">
    <source>
        <dbReference type="SMART" id="SM01321"/>
    </source>
</evidence>
<evidence type="ECO:0000313" key="2">
    <source>
        <dbReference type="EMBL" id="GAH78766.1"/>
    </source>
</evidence>
<dbReference type="GO" id="GO:0003677">
    <property type="term" value="F:DNA binding"/>
    <property type="evidence" value="ECO:0007669"/>
    <property type="project" value="InterPro"/>
</dbReference>
<proteinExistence type="predicted"/>
<dbReference type="InterPro" id="IPR002686">
    <property type="entry name" value="Transposase_17"/>
</dbReference>
<sequence length="86" mass="10052">CPKRRRKVLVGEVKNRLKSIIYEVAQEKGIEILALEIQPDHLHLFISAYPAVAIHKLIKAFKGRSSHYMRREFPHLLKLPSLWTHS</sequence>
<dbReference type="NCBIfam" id="NF033573">
    <property type="entry name" value="transpos_IS200"/>
    <property type="match status" value="1"/>
</dbReference>
<dbReference type="GO" id="GO:0006313">
    <property type="term" value="P:DNA transposition"/>
    <property type="evidence" value="ECO:0007669"/>
    <property type="project" value="InterPro"/>
</dbReference>
<reference evidence="2" key="1">
    <citation type="journal article" date="2014" name="Front. Microbiol.">
        <title>High frequency of phylogenetically diverse reductive dehalogenase-homologous genes in deep subseafloor sedimentary metagenomes.</title>
        <authorList>
            <person name="Kawai M."/>
            <person name="Futagami T."/>
            <person name="Toyoda A."/>
            <person name="Takaki Y."/>
            <person name="Nishi S."/>
            <person name="Hori S."/>
            <person name="Arai W."/>
            <person name="Tsubouchi T."/>
            <person name="Morono Y."/>
            <person name="Uchiyama I."/>
            <person name="Ito T."/>
            <person name="Fujiyama A."/>
            <person name="Inagaki F."/>
            <person name="Takami H."/>
        </authorList>
    </citation>
    <scope>NUCLEOTIDE SEQUENCE</scope>
    <source>
        <strain evidence="2">Expedition CK06-06</strain>
    </source>
</reference>
<dbReference type="EMBL" id="BARU01043195">
    <property type="protein sequence ID" value="GAH78766.1"/>
    <property type="molecule type" value="Genomic_DNA"/>
</dbReference>